<name>A0A1G6Q420_9PSEU</name>
<dbReference type="EMBL" id="FMZZ01000005">
    <property type="protein sequence ID" value="SDC86375.1"/>
    <property type="molecule type" value="Genomic_DNA"/>
</dbReference>
<dbReference type="InterPro" id="IPR024520">
    <property type="entry name" value="DUF3558"/>
</dbReference>
<proteinExistence type="predicted"/>
<feature type="chain" id="PRO_5011466198" description="DUF3558 domain-containing protein" evidence="2">
    <location>
        <begin position="24"/>
        <end position="223"/>
    </location>
</feature>
<dbReference type="Pfam" id="PF12079">
    <property type="entry name" value="DUF3558"/>
    <property type="match status" value="1"/>
</dbReference>
<reference evidence="4" key="1">
    <citation type="submission" date="2016-10" db="EMBL/GenBank/DDBJ databases">
        <authorList>
            <person name="Varghese N."/>
            <person name="Submissions S."/>
        </authorList>
    </citation>
    <scope>NUCLEOTIDE SEQUENCE [LARGE SCALE GENOMIC DNA]</scope>
    <source>
        <strain evidence="4">IBRC-M 10403</strain>
    </source>
</reference>
<evidence type="ECO:0000313" key="4">
    <source>
        <dbReference type="Proteomes" id="UP000199501"/>
    </source>
</evidence>
<feature type="signal peptide" evidence="2">
    <location>
        <begin position="1"/>
        <end position="23"/>
    </location>
</feature>
<dbReference type="AlphaFoldDB" id="A0A1G6Q420"/>
<protein>
    <recommendedName>
        <fullName evidence="5">DUF3558 domain-containing protein</fullName>
    </recommendedName>
</protein>
<gene>
    <name evidence="3" type="ORF">SAMN05216174_10547</name>
</gene>
<accession>A0A1G6Q420</accession>
<dbReference type="STRING" id="1271860.SAMN05216174_10547"/>
<keyword evidence="2" id="KW-0732">Signal</keyword>
<evidence type="ECO:0000313" key="3">
    <source>
        <dbReference type="EMBL" id="SDC86375.1"/>
    </source>
</evidence>
<dbReference type="Proteomes" id="UP000199501">
    <property type="component" value="Unassembled WGS sequence"/>
</dbReference>
<organism evidence="3 4">
    <name type="scientific">Actinokineospora iranica</name>
    <dbReference type="NCBI Taxonomy" id="1271860"/>
    <lineage>
        <taxon>Bacteria</taxon>
        <taxon>Bacillati</taxon>
        <taxon>Actinomycetota</taxon>
        <taxon>Actinomycetes</taxon>
        <taxon>Pseudonocardiales</taxon>
        <taxon>Pseudonocardiaceae</taxon>
        <taxon>Actinokineospora</taxon>
    </lineage>
</organism>
<sequence>MRRHTLVPLLALVTLAACTTGEAGTPVGLSTTTTRTQDPAPGSKTSEPSTPSAPASSTELPTDGAPKVKNPVDVSKFANDPCASLPPERAQVLVGTPTGKRTEHPTGAGCRWFNNSPDTFNGSSIDVHFFSQTSKGLTAVYRANKRGEWAYFEPVADINGMPAVTYDKRDNRDIGMCGVDVGMSDTMSIGVITQQSLSKRNRDQACQVAVMVAAEVVKTLKAG</sequence>
<evidence type="ECO:0000256" key="1">
    <source>
        <dbReference type="SAM" id="MobiDB-lite"/>
    </source>
</evidence>
<dbReference type="PROSITE" id="PS51257">
    <property type="entry name" value="PROKAR_LIPOPROTEIN"/>
    <property type="match status" value="1"/>
</dbReference>
<evidence type="ECO:0008006" key="5">
    <source>
        <dbReference type="Google" id="ProtNLM"/>
    </source>
</evidence>
<evidence type="ECO:0000256" key="2">
    <source>
        <dbReference type="SAM" id="SignalP"/>
    </source>
</evidence>
<feature type="compositionally biased region" description="Polar residues" evidence="1">
    <location>
        <begin position="28"/>
        <end position="37"/>
    </location>
</feature>
<feature type="compositionally biased region" description="Low complexity" evidence="1">
    <location>
        <begin position="45"/>
        <end position="62"/>
    </location>
</feature>
<keyword evidence="4" id="KW-1185">Reference proteome</keyword>
<feature type="region of interest" description="Disordered" evidence="1">
    <location>
        <begin position="22"/>
        <end position="73"/>
    </location>
</feature>